<feature type="transmembrane region" description="Helical" evidence="2">
    <location>
        <begin position="36"/>
        <end position="59"/>
    </location>
</feature>
<comment type="caution">
    <text evidence="4">The sequence shown here is derived from an EMBL/GenBank/DDBJ whole genome shotgun (WGS) entry which is preliminary data.</text>
</comment>
<dbReference type="PANTHER" id="PTHR19372:SF7">
    <property type="entry name" value="SULFITE OXIDASE, MITOCHONDRIAL"/>
    <property type="match status" value="1"/>
</dbReference>
<protein>
    <submittedName>
        <fullName evidence="4">Molybdopterin-dependent oxidoreductase</fullName>
    </submittedName>
</protein>
<evidence type="ECO:0000259" key="3">
    <source>
        <dbReference type="Pfam" id="PF00174"/>
    </source>
</evidence>
<feature type="transmembrane region" description="Helical" evidence="2">
    <location>
        <begin position="96"/>
        <end position="114"/>
    </location>
</feature>
<feature type="domain" description="Oxidoreductase molybdopterin-binding" evidence="3">
    <location>
        <begin position="259"/>
        <end position="405"/>
    </location>
</feature>
<dbReference type="InterPro" id="IPR014756">
    <property type="entry name" value="Ig_E-set"/>
</dbReference>
<dbReference type="Pfam" id="PF00174">
    <property type="entry name" value="Oxidored_molyb"/>
    <property type="match status" value="1"/>
</dbReference>
<dbReference type="InterPro" id="IPR036374">
    <property type="entry name" value="OxRdtase_Mopterin-bd_sf"/>
</dbReference>
<evidence type="ECO:0000256" key="1">
    <source>
        <dbReference type="SAM" id="MobiDB-lite"/>
    </source>
</evidence>
<dbReference type="EMBL" id="JAIEZQ010000002">
    <property type="protein sequence ID" value="MBY9075037.1"/>
    <property type="molecule type" value="Genomic_DNA"/>
</dbReference>
<keyword evidence="2" id="KW-1133">Transmembrane helix</keyword>
<dbReference type="Gene3D" id="2.60.40.650">
    <property type="match status" value="1"/>
</dbReference>
<dbReference type="SUPFAM" id="SSF56524">
    <property type="entry name" value="Oxidoreductase molybdopterin-binding domain"/>
    <property type="match status" value="1"/>
</dbReference>
<feature type="transmembrane region" description="Helical" evidence="2">
    <location>
        <begin position="186"/>
        <end position="208"/>
    </location>
</feature>
<dbReference type="PANTHER" id="PTHR19372">
    <property type="entry name" value="SULFITE REDUCTASE"/>
    <property type="match status" value="1"/>
</dbReference>
<reference evidence="4 5" key="1">
    <citation type="submission" date="2021-08" db="EMBL/GenBank/DDBJ databases">
        <title>Nocardioides bacterium WL0053 sp. nov., isolated from the sediment.</title>
        <authorList>
            <person name="Wang L."/>
            <person name="Zhang D."/>
            <person name="Zhang A."/>
        </authorList>
    </citation>
    <scope>NUCLEOTIDE SEQUENCE [LARGE SCALE GENOMIC DNA]</scope>
    <source>
        <strain evidence="4 5">WL0053</strain>
    </source>
</reference>
<accession>A0ABS7RNC2</accession>
<dbReference type="InterPro" id="IPR000572">
    <property type="entry name" value="OxRdtase_Mopterin-bd_dom"/>
</dbReference>
<organism evidence="4 5">
    <name type="scientific">Nocardioides jiangsuensis</name>
    <dbReference type="NCBI Taxonomy" id="2866161"/>
    <lineage>
        <taxon>Bacteria</taxon>
        <taxon>Bacillati</taxon>
        <taxon>Actinomycetota</taxon>
        <taxon>Actinomycetes</taxon>
        <taxon>Propionibacteriales</taxon>
        <taxon>Nocardioidaceae</taxon>
        <taxon>Nocardioides</taxon>
    </lineage>
</organism>
<dbReference type="Gene3D" id="3.90.420.10">
    <property type="entry name" value="Oxidoreductase, molybdopterin-binding domain"/>
    <property type="match status" value="1"/>
</dbReference>
<feature type="transmembrane region" description="Helical" evidence="2">
    <location>
        <begin position="121"/>
        <end position="140"/>
    </location>
</feature>
<proteinExistence type="predicted"/>
<sequence>MGEHEGVSSSSPGGTGTTGEPRDPGGARGPRGSRGFLALAGLVAGVAGIAVSHTVTMLLTIRATPLLAVAEAIIEVTPGSLAEGLIAVVGQYDKPLLIVGVSLCVLALSAWAGVLSARSRLLSMLVFLAMGAVAVAAVWTRPGSSVYDVLPVVAGTATWVVVLGALADRLTRLRRDHAPDEARRRFLVTAGVVAGAAVAVGLAGQFAGRTRRGVETARRLLRLPVSRGIVPPGAEVGVTGVAPWRTSNQEFYRIDTAIVVPTVDPTQWTLRIHGMVDNELVLTYRDLLDRQVTEAWVTLCCVSNEVGGDLIGNAWWSGVRVAGLLAEAGVRPGADAVLQTSQDGWNCGTPLEVLTDDRDALLAIAMNGEPLPVEHGFPVRMVVPGLYGYVSATKWLVDLEVTRFADVTAYWTERGWSPRGPVKTQSRIDVPRDGADVATGTRRVGGVAWAQHTGVERVEVRLDGQAWQQTELGRVPGVDTWVQWSAEVDLGPGPHTLAVRATDRSGYTQTAVERDVVPDGATGWHTVEFEAG</sequence>
<dbReference type="Proteomes" id="UP000754710">
    <property type="component" value="Unassembled WGS sequence"/>
</dbReference>
<evidence type="ECO:0000313" key="4">
    <source>
        <dbReference type="EMBL" id="MBY9075037.1"/>
    </source>
</evidence>
<keyword evidence="2" id="KW-0812">Transmembrane</keyword>
<feature type="transmembrane region" description="Helical" evidence="2">
    <location>
        <begin position="146"/>
        <end position="166"/>
    </location>
</feature>
<feature type="region of interest" description="Disordered" evidence="1">
    <location>
        <begin position="1"/>
        <end position="28"/>
    </location>
</feature>
<name>A0ABS7RNC2_9ACTN</name>
<keyword evidence="2" id="KW-0472">Membrane</keyword>
<evidence type="ECO:0000256" key="2">
    <source>
        <dbReference type="SAM" id="Phobius"/>
    </source>
</evidence>
<dbReference type="SUPFAM" id="SSF81296">
    <property type="entry name" value="E set domains"/>
    <property type="match status" value="1"/>
</dbReference>
<evidence type="ECO:0000313" key="5">
    <source>
        <dbReference type="Proteomes" id="UP000754710"/>
    </source>
</evidence>
<keyword evidence="5" id="KW-1185">Reference proteome</keyword>
<gene>
    <name evidence="4" type="ORF">K1X13_09420</name>
</gene>